<gene>
    <name evidence="3" type="ORF">EGC77_04365</name>
    <name evidence="2" type="ORF">EGC80_20695</name>
</gene>
<dbReference type="InterPro" id="IPR036249">
    <property type="entry name" value="Thioredoxin-like_sf"/>
</dbReference>
<dbReference type="CDD" id="cd02966">
    <property type="entry name" value="TlpA_like_family"/>
    <property type="match status" value="1"/>
</dbReference>
<dbReference type="AlphaFoldDB" id="A0A3N4ECX7"/>
<dbReference type="EMBL" id="CP034073">
    <property type="protein sequence ID" value="AZG37045.1"/>
    <property type="molecule type" value="Genomic_DNA"/>
</dbReference>
<dbReference type="GO" id="GO:0016491">
    <property type="term" value="F:oxidoreductase activity"/>
    <property type="evidence" value="ECO:0007669"/>
    <property type="project" value="InterPro"/>
</dbReference>
<dbReference type="InterPro" id="IPR013766">
    <property type="entry name" value="Thioredoxin_domain"/>
</dbReference>
<dbReference type="KEGG" id="spsr:EGC80_20695"/>
<protein>
    <submittedName>
        <fullName evidence="3">TlpA family protein disulfide reductase</fullName>
    </submittedName>
</protein>
<evidence type="ECO:0000313" key="5">
    <source>
        <dbReference type="Proteomes" id="UP000278855"/>
    </source>
</evidence>
<dbReference type="PROSITE" id="PS51352">
    <property type="entry name" value="THIOREDOXIN_2"/>
    <property type="match status" value="1"/>
</dbReference>
<organism evidence="3 5">
    <name type="scientific">Shewanella psychromarinicola</name>
    <dbReference type="NCBI Taxonomy" id="2487742"/>
    <lineage>
        <taxon>Bacteria</taxon>
        <taxon>Pseudomonadati</taxon>
        <taxon>Pseudomonadota</taxon>
        <taxon>Gammaproteobacteria</taxon>
        <taxon>Alteromonadales</taxon>
        <taxon>Shewanellaceae</taxon>
        <taxon>Shewanella</taxon>
    </lineage>
</organism>
<dbReference type="Pfam" id="PF08534">
    <property type="entry name" value="Redoxin"/>
    <property type="match status" value="1"/>
</dbReference>
<dbReference type="EMBL" id="RKKB01000001">
    <property type="protein sequence ID" value="RPA34898.1"/>
    <property type="molecule type" value="Genomic_DNA"/>
</dbReference>
<dbReference type="OrthoDB" id="9799347at2"/>
<feature type="domain" description="Thioredoxin" evidence="1">
    <location>
        <begin position="38"/>
        <end position="180"/>
    </location>
</feature>
<evidence type="ECO:0000313" key="2">
    <source>
        <dbReference type="EMBL" id="AZG37045.1"/>
    </source>
</evidence>
<proteinExistence type="predicted"/>
<sequence>MLWAICSLGENMMSIGLFSHFRKIKFIALSLAVGLGVNTQTQAAPSLEHNVLNQQGASVSLQEFAGKVVYVDFWASWCGPCRKSFPWMNAMQAKYQQQGLEVVAINLDVDSALAHEFLSKLPAQFNLRFDPEGDVAHAFELQGMPSSFLFNRKGELVQSHVGFYQQNIPAYEQEIQMLLQE</sequence>
<dbReference type="InterPro" id="IPR013740">
    <property type="entry name" value="Redoxin"/>
</dbReference>
<dbReference type="Proteomes" id="UP000278855">
    <property type="component" value="Unassembled WGS sequence"/>
</dbReference>
<reference evidence="3" key="3">
    <citation type="submission" date="2018-11" db="EMBL/GenBank/DDBJ databases">
        <authorList>
            <person name="Hwang Y.J."/>
            <person name="Hwang C.Y."/>
        </authorList>
    </citation>
    <scope>NUCLEOTIDE SEQUENCE</scope>
    <source>
        <strain evidence="3">R106</strain>
    </source>
</reference>
<dbReference type="PANTHER" id="PTHR42852">
    <property type="entry name" value="THIOL:DISULFIDE INTERCHANGE PROTEIN DSBE"/>
    <property type="match status" value="1"/>
</dbReference>
<dbReference type="Gene3D" id="3.40.30.10">
    <property type="entry name" value="Glutaredoxin"/>
    <property type="match status" value="1"/>
</dbReference>
<reference evidence="2 4" key="1">
    <citation type="submission" date="2018-11" db="EMBL/GenBank/DDBJ databases">
        <title>Shewanella sp. M2.</title>
        <authorList>
            <person name="Hwang Y.J."/>
            <person name="Hwang C.Y."/>
        </authorList>
    </citation>
    <scope>NUCLEOTIDE SEQUENCE [LARGE SCALE GENOMIC DNA]</scope>
    <source>
        <strain evidence="2 4">M2</strain>
    </source>
</reference>
<keyword evidence="4" id="KW-1185">Reference proteome</keyword>
<accession>A0A3N4ECX7</accession>
<dbReference type="PANTHER" id="PTHR42852:SF18">
    <property type="entry name" value="CHROMOSOME UNDETERMINED SCAFFOLD_47, WHOLE GENOME SHOTGUN SEQUENCE"/>
    <property type="match status" value="1"/>
</dbReference>
<reference evidence="5" key="2">
    <citation type="submission" date="2018-11" db="EMBL/GenBank/DDBJ databases">
        <title>Shewanella sp. R106.</title>
        <authorList>
            <person name="Hwang Y.J."/>
            <person name="Hwang C.Y."/>
        </authorList>
    </citation>
    <scope>NUCLEOTIDE SEQUENCE [LARGE SCALE GENOMIC DNA]</scope>
    <source>
        <strain evidence="5">R106</strain>
    </source>
</reference>
<name>A0A3N4ECX7_9GAMM</name>
<dbReference type="Proteomes" id="UP000273778">
    <property type="component" value="Chromosome"/>
</dbReference>
<dbReference type="InterPro" id="IPR050553">
    <property type="entry name" value="Thioredoxin_ResA/DsbE_sf"/>
</dbReference>
<evidence type="ECO:0000313" key="3">
    <source>
        <dbReference type="EMBL" id="RPA34898.1"/>
    </source>
</evidence>
<evidence type="ECO:0000259" key="1">
    <source>
        <dbReference type="PROSITE" id="PS51352"/>
    </source>
</evidence>
<dbReference type="SUPFAM" id="SSF52833">
    <property type="entry name" value="Thioredoxin-like"/>
    <property type="match status" value="1"/>
</dbReference>
<evidence type="ECO:0000313" key="4">
    <source>
        <dbReference type="Proteomes" id="UP000273778"/>
    </source>
</evidence>